<evidence type="ECO:0000256" key="1">
    <source>
        <dbReference type="SAM" id="Coils"/>
    </source>
</evidence>
<accession>A0A9K3GVY0</accession>
<feature type="coiled-coil region" evidence="1">
    <location>
        <begin position="479"/>
        <end position="526"/>
    </location>
</feature>
<reference evidence="3" key="1">
    <citation type="journal article" date="2017" name="Nature">
        <title>The sunflower genome provides insights into oil metabolism, flowering and Asterid evolution.</title>
        <authorList>
            <person name="Badouin H."/>
            <person name="Gouzy J."/>
            <person name="Grassa C.J."/>
            <person name="Murat F."/>
            <person name="Staton S.E."/>
            <person name="Cottret L."/>
            <person name="Lelandais-Briere C."/>
            <person name="Owens G.L."/>
            <person name="Carrere S."/>
            <person name="Mayjonade B."/>
            <person name="Legrand L."/>
            <person name="Gill N."/>
            <person name="Kane N.C."/>
            <person name="Bowers J.E."/>
            <person name="Hubner S."/>
            <person name="Bellec A."/>
            <person name="Berard A."/>
            <person name="Berges H."/>
            <person name="Blanchet N."/>
            <person name="Boniface M.C."/>
            <person name="Brunel D."/>
            <person name="Catrice O."/>
            <person name="Chaidir N."/>
            <person name="Claudel C."/>
            <person name="Donnadieu C."/>
            <person name="Faraut T."/>
            <person name="Fievet G."/>
            <person name="Helmstetter N."/>
            <person name="King M."/>
            <person name="Knapp S.J."/>
            <person name="Lai Z."/>
            <person name="Le Paslier M.C."/>
            <person name="Lippi Y."/>
            <person name="Lorenzon L."/>
            <person name="Mandel J.R."/>
            <person name="Marage G."/>
            <person name="Marchand G."/>
            <person name="Marquand E."/>
            <person name="Bret-Mestries E."/>
            <person name="Morien E."/>
            <person name="Nambeesan S."/>
            <person name="Nguyen T."/>
            <person name="Pegot-Espagnet P."/>
            <person name="Pouilly N."/>
            <person name="Raftis F."/>
            <person name="Sallet E."/>
            <person name="Schiex T."/>
            <person name="Thomas J."/>
            <person name="Vandecasteele C."/>
            <person name="Vares D."/>
            <person name="Vear F."/>
            <person name="Vautrin S."/>
            <person name="Crespi M."/>
            <person name="Mangin B."/>
            <person name="Burke J.M."/>
            <person name="Salse J."/>
            <person name="Munos S."/>
            <person name="Vincourt P."/>
            <person name="Rieseberg L.H."/>
            <person name="Langlade N.B."/>
        </authorList>
    </citation>
    <scope>NUCLEOTIDE SEQUENCE</scope>
    <source>
        <tissue evidence="3">Leaves</tissue>
    </source>
</reference>
<evidence type="ECO:0000313" key="3">
    <source>
        <dbReference type="EMBL" id="KAF5757435.1"/>
    </source>
</evidence>
<dbReference type="PANTHER" id="PTHR13448:SF6">
    <property type="entry name" value="TRANSMEMBRANE PROTEIN"/>
    <property type="match status" value="1"/>
</dbReference>
<dbReference type="GO" id="GO:0005794">
    <property type="term" value="C:Golgi apparatus"/>
    <property type="evidence" value="ECO:0000318"/>
    <property type="project" value="GO_Central"/>
</dbReference>
<reference evidence="3" key="2">
    <citation type="submission" date="2020-06" db="EMBL/GenBank/DDBJ databases">
        <title>Helianthus annuus Genome sequencing and assembly Release 2.</title>
        <authorList>
            <person name="Gouzy J."/>
            <person name="Langlade N."/>
            <person name="Munos S."/>
        </authorList>
    </citation>
    <scope>NUCLEOTIDE SEQUENCE</scope>
    <source>
        <tissue evidence="3">Leaves</tissue>
    </source>
</reference>
<evidence type="ECO:0000256" key="2">
    <source>
        <dbReference type="SAM" id="MobiDB-lite"/>
    </source>
</evidence>
<dbReference type="AlphaFoldDB" id="A0A9K3GVY0"/>
<dbReference type="Pfam" id="PF10151">
    <property type="entry name" value="TMEM214"/>
    <property type="match status" value="1"/>
</dbReference>
<dbReference type="GO" id="GO:0005783">
    <property type="term" value="C:endoplasmic reticulum"/>
    <property type="evidence" value="ECO:0000318"/>
    <property type="project" value="GO_Central"/>
</dbReference>
<sequence>MEFESTTSTIAEQHNNDHGWQKVTYAKKKRKNPVPLNSVSNGSVISNNNNNNDNVFSVIEKKSEERRKVIEAQRSSSAVYDDDSQVRSSKTKKNYSDYEDSDEEVVENRLDVNNDVEKKKKMKKVKKPKVTMAEAVAKIDVDELASFLVDITIIVDIVGCDNVTTSFEDQQDIQLMRFADYFGRAFASVTASQFPWVKLFRESPVAKVADNPVSHIPEAVYKTSVDWINKRSMEALGSFFLWSLDNILADLASQLGGAKGSKKGAQKTSSKSQVGLFVVLAMVLRRKPDVLVTALPTLNETLKHLGQDKLPVIVWMVTQASQGDLAVGLYLWSHLILPIVGTKLGSNPQTRDLILQLVERILSAPKAETILVNGAVRKGERLLPPSALDLLLRVTFPSSSARVKATERFEAVYPTLKKVALAGSPGSKAMKQVSQQIMTVSLKASGEGVPELSHEASSIFIWCLTQNPDCCKQWDNFYLDNLKASIVILRRLNEQWKELSLNPPSLEALTATLMSLKRKNEKAMTDGDNSGDQALYKEADKHCKVLLKRLSRGSGCLKATMFLVVALGVGAAFLPLTSLEPLDWNKLFDVLNTKQFH</sequence>
<dbReference type="InterPro" id="IPR019308">
    <property type="entry name" value="TMEM214"/>
</dbReference>
<name>A0A9K3GVY0_HELAN</name>
<dbReference type="Proteomes" id="UP000215914">
    <property type="component" value="Unassembled WGS sequence"/>
</dbReference>
<evidence type="ECO:0000313" key="4">
    <source>
        <dbReference type="Proteomes" id="UP000215914"/>
    </source>
</evidence>
<feature type="region of interest" description="Disordered" evidence="2">
    <location>
        <begin position="1"/>
        <end position="54"/>
    </location>
</feature>
<keyword evidence="4" id="KW-1185">Reference proteome</keyword>
<dbReference type="PANTHER" id="PTHR13448">
    <property type="entry name" value="TRANSMEMBRANE PROTEIN 214"/>
    <property type="match status" value="1"/>
</dbReference>
<comment type="caution">
    <text evidence="3">The sequence shown here is derived from an EMBL/GenBank/DDBJ whole genome shotgun (WGS) entry which is preliminary data.</text>
</comment>
<feature type="region of interest" description="Disordered" evidence="2">
    <location>
        <begin position="71"/>
        <end position="104"/>
    </location>
</feature>
<protein>
    <submittedName>
        <fullName evidence="3">Transmembrane protein</fullName>
    </submittedName>
</protein>
<keyword evidence="3" id="KW-0472">Membrane</keyword>
<keyword evidence="1" id="KW-0175">Coiled coil</keyword>
<proteinExistence type="predicted"/>
<organism evidence="3 4">
    <name type="scientific">Helianthus annuus</name>
    <name type="common">Common sunflower</name>
    <dbReference type="NCBI Taxonomy" id="4232"/>
    <lineage>
        <taxon>Eukaryota</taxon>
        <taxon>Viridiplantae</taxon>
        <taxon>Streptophyta</taxon>
        <taxon>Embryophyta</taxon>
        <taxon>Tracheophyta</taxon>
        <taxon>Spermatophyta</taxon>
        <taxon>Magnoliopsida</taxon>
        <taxon>eudicotyledons</taxon>
        <taxon>Gunneridae</taxon>
        <taxon>Pentapetalae</taxon>
        <taxon>asterids</taxon>
        <taxon>campanulids</taxon>
        <taxon>Asterales</taxon>
        <taxon>Asteraceae</taxon>
        <taxon>Asteroideae</taxon>
        <taxon>Heliantheae alliance</taxon>
        <taxon>Heliantheae</taxon>
        <taxon>Helianthus</taxon>
    </lineage>
</organism>
<gene>
    <name evidence="3" type="ORF">HanXRQr2_Chr17g0826651</name>
</gene>
<keyword evidence="3" id="KW-0812">Transmembrane</keyword>
<dbReference type="EMBL" id="MNCJ02000332">
    <property type="protein sequence ID" value="KAF5757435.1"/>
    <property type="molecule type" value="Genomic_DNA"/>
</dbReference>
<feature type="compositionally biased region" description="Low complexity" evidence="2">
    <location>
        <begin position="37"/>
        <end position="54"/>
    </location>
</feature>
<feature type="compositionally biased region" description="Polar residues" evidence="2">
    <location>
        <begin position="1"/>
        <end position="13"/>
    </location>
</feature>
<dbReference type="Gramene" id="mRNA:HanXRQr2_Chr17g0826651">
    <property type="protein sequence ID" value="mRNA:HanXRQr2_Chr17g0826651"/>
    <property type="gene ID" value="HanXRQr2_Chr17g0826651"/>
</dbReference>